<gene>
    <name evidence="1" type="ORF">H6G95_32345</name>
</gene>
<evidence type="ECO:0000313" key="2">
    <source>
        <dbReference type="Proteomes" id="UP000604661"/>
    </source>
</evidence>
<dbReference type="PANTHER" id="PTHR37310:SF1">
    <property type="entry name" value="CYTOPLASMIC PROTEIN"/>
    <property type="match status" value="1"/>
</dbReference>
<dbReference type="Proteomes" id="UP000604661">
    <property type="component" value="Unassembled WGS sequence"/>
</dbReference>
<reference evidence="1 2" key="1">
    <citation type="journal article" date="2020" name="ISME J.">
        <title>Comparative genomics reveals insights into cyanobacterial evolution and habitat adaptation.</title>
        <authorList>
            <person name="Chen M.Y."/>
            <person name="Teng W.K."/>
            <person name="Zhao L."/>
            <person name="Hu C.X."/>
            <person name="Zhou Y.K."/>
            <person name="Han B.P."/>
            <person name="Song L.R."/>
            <person name="Shu W.S."/>
        </authorList>
    </citation>
    <scope>NUCLEOTIDE SEQUENCE [LARGE SCALE GENOMIC DNA]</scope>
    <source>
        <strain evidence="1 2">FACHB-391</strain>
    </source>
</reference>
<dbReference type="PANTHER" id="PTHR37310">
    <property type="entry name" value="CYTOPLASMIC PROTEIN-RELATED"/>
    <property type="match status" value="1"/>
</dbReference>
<evidence type="ECO:0000313" key="1">
    <source>
        <dbReference type="EMBL" id="MBD2565189.1"/>
    </source>
</evidence>
<proteinExistence type="predicted"/>
<dbReference type="CDD" id="cd08026">
    <property type="entry name" value="DUF326"/>
    <property type="match status" value="1"/>
</dbReference>
<dbReference type="InterPro" id="IPR044543">
    <property type="entry name" value="YHJQ-like"/>
</dbReference>
<dbReference type="EMBL" id="JACJTE010000072">
    <property type="protein sequence ID" value="MBD2565189.1"/>
    <property type="molecule type" value="Genomic_DNA"/>
</dbReference>
<dbReference type="Pfam" id="PF03860">
    <property type="entry name" value="Csp"/>
    <property type="match status" value="1"/>
</dbReference>
<dbReference type="InterPro" id="IPR005560">
    <property type="entry name" value="Csp_YhjQ"/>
</dbReference>
<dbReference type="Gene3D" id="1.20.1270.360">
    <property type="match status" value="1"/>
</dbReference>
<sequence length="137" mass="15206">MSMMTTESILTEMEACKQISIECQTTCIDTLKYCKSQGGKYMDMTMMSMLRDCAEMCMMCVNMINDGSEFMGNTCSLCAQICDRTALACEQMSSDATMMFCATICRKCAQHCNAMGLNSASYFRRSSLVTEDSLLSS</sequence>
<accession>A0ABR8F5M6</accession>
<comment type="caution">
    <text evidence="1">The sequence shown here is derived from an EMBL/GenBank/DDBJ whole genome shotgun (WGS) entry which is preliminary data.</text>
</comment>
<protein>
    <submittedName>
        <fullName evidence="1">Four-helix bundle copper-binding protein</fullName>
    </submittedName>
</protein>
<name>A0ABR8F5M6_NOSLI</name>
<organism evidence="1 2">
    <name type="scientific">Nostoc linckia FACHB-391</name>
    <dbReference type="NCBI Taxonomy" id="2692906"/>
    <lineage>
        <taxon>Bacteria</taxon>
        <taxon>Bacillati</taxon>
        <taxon>Cyanobacteriota</taxon>
        <taxon>Cyanophyceae</taxon>
        <taxon>Nostocales</taxon>
        <taxon>Nostocaceae</taxon>
        <taxon>Nostoc</taxon>
    </lineage>
</organism>
<keyword evidence="2" id="KW-1185">Reference proteome</keyword>